<keyword evidence="2" id="KW-1185">Reference proteome</keyword>
<name>A0AAN8TK73_SOLBU</name>
<comment type="caution">
    <text evidence="1">The sequence shown here is derived from an EMBL/GenBank/DDBJ whole genome shotgun (WGS) entry which is preliminary data.</text>
</comment>
<dbReference type="Proteomes" id="UP001371456">
    <property type="component" value="Unassembled WGS sequence"/>
</dbReference>
<evidence type="ECO:0000313" key="1">
    <source>
        <dbReference type="EMBL" id="KAK6786562.1"/>
    </source>
</evidence>
<gene>
    <name evidence="1" type="ORF">RDI58_015087</name>
</gene>
<dbReference type="EMBL" id="JBANQN010000006">
    <property type="protein sequence ID" value="KAK6786562.1"/>
    <property type="molecule type" value="Genomic_DNA"/>
</dbReference>
<protein>
    <submittedName>
        <fullName evidence="1">Uncharacterized protein</fullName>
    </submittedName>
</protein>
<evidence type="ECO:0000313" key="2">
    <source>
        <dbReference type="Proteomes" id="UP001371456"/>
    </source>
</evidence>
<reference evidence="1 2" key="1">
    <citation type="submission" date="2024-02" db="EMBL/GenBank/DDBJ databases">
        <title>de novo genome assembly of Solanum bulbocastanum strain 11H21.</title>
        <authorList>
            <person name="Hosaka A.J."/>
        </authorList>
    </citation>
    <scope>NUCLEOTIDE SEQUENCE [LARGE SCALE GENOMIC DNA]</scope>
    <source>
        <tissue evidence="1">Young leaves</tissue>
    </source>
</reference>
<accession>A0AAN8TK73</accession>
<dbReference type="AlphaFoldDB" id="A0AAN8TK73"/>
<proteinExistence type="predicted"/>
<organism evidence="1 2">
    <name type="scientific">Solanum bulbocastanum</name>
    <name type="common">Wild potato</name>
    <dbReference type="NCBI Taxonomy" id="147425"/>
    <lineage>
        <taxon>Eukaryota</taxon>
        <taxon>Viridiplantae</taxon>
        <taxon>Streptophyta</taxon>
        <taxon>Embryophyta</taxon>
        <taxon>Tracheophyta</taxon>
        <taxon>Spermatophyta</taxon>
        <taxon>Magnoliopsida</taxon>
        <taxon>eudicotyledons</taxon>
        <taxon>Gunneridae</taxon>
        <taxon>Pentapetalae</taxon>
        <taxon>asterids</taxon>
        <taxon>lamiids</taxon>
        <taxon>Solanales</taxon>
        <taxon>Solanaceae</taxon>
        <taxon>Solanoideae</taxon>
        <taxon>Solaneae</taxon>
        <taxon>Solanum</taxon>
    </lineage>
</organism>
<sequence>MANNVGQLCRAISVNVVVDFLDYKDEFDIYGHENNKPPCVSCLIVLVNLEMKKMVFTELKASKFTQSRTFKANKLLKGFSHHLHSLQVYLRNKKLENFPNNISAQNIDVVIKFLLVFLDADNVINGNLLNEVLVKVGAIAGDVLHVIQKLFPSSLNKDDISKICLCSILILEKTKNLKAHYKSLKFTPS</sequence>